<evidence type="ECO:0000256" key="3">
    <source>
        <dbReference type="ARBA" id="ARBA00022679"/>
    </source>
</evidence>
<feature type="domain" description="Transketolase N-terminal" evidence="6">
    <location>
        <begin position="15"/>
        <end position="259"/>
    </location>
</feature>
<proteinExistence type="inferred from homology"/>
<reference evidence="7 8" key="1">
    <citation type="submission" date="2016-11" db="EMBL/GenBank/DDBJ databases">
        <authorList>
            <person name="Jaros S."/>
            <person name="Januszkiewicz K."/>
            <person name="Wedrychowicz H."/>
        </authorList>
    </citation>
    <scope>NUCLEOTIDE SEQUENCE [LARGE SCALE GENOMIC DNA]</scope>
    <source>
        <strain evidence="7 8">DSM 15480</strain>
    </source>
</reference>
<evidence type="ECO:0000256" key="5">
    <source>
        <dbReference type="ARBA" id="ARBA00023052"/>
    </source>
</evidence>
<dbReference type="GO" id="GO:0016740">
    <property type="term" value="F:transferase activity"/>
    <property type="evidence" value="ECO:0007669"/>
    <property type="project" value="UniProtKB-KW"/>
</dbReference>
<dbReference type="STRING" id="1121950.SAMN02745243_04111"/>
<sequence length="265" mass="29133">MNYESKAKELRSEILKSLYACQSGHPGGSLSCVEMLMALYYDTMNIDPKDPEKADRDRFVLSKGHACPTLYAILADLGYFPKEDLAHLRQIDSHLQGHPDCTKTPGVDMNTGSLGQGAGLAIGLAMAAKHAKADYKIYCVLGDGECQEGLVWEAAMAAAHYKLDNLVFMLDHNGLQIDGSNEDVMSLGDVMKKFDAFGFECFDVDGHDISEIDKALQIPVIGKPKFIRCRTVKGKGVSFMENQSGWHGKPLNEEQLNTALKELEV</sequence>
<dbReference type="AlphaFoldDB" id="A0A1M6WWB6"/>
<keyword evidence="8" id="KW-1185">Reference proteome</keyword>
<dbReference type="PANTHER" id="PTHR47514:SF1">
    <property type="entry name" value="TRANSKETOLASE N-TERMINAL SECTION-RELATED"/>
    <property type="match status" value="1"/>
</dbReference>
<evidence type="ECO:0000313" key="7">
    <source>
        <dbReference type="EMBL" id="SHK97845.1"/>
    </source>
</evidence>
<dbReference type="SUPFAM" id="SSF52518">
    <property type="entry name" value="Thiamin diphosphate-binding fold (THDP-binding)"/>
    <property type="match status" value="1"/>
</dbReference>
<dbReference type="PROSITE" id="PS51257">
    <property type="entry name" value="PROKAR_LIPOPROTEIN"/>
    <property type="match status" value="1"/>
</dbReference>
<keyword evidence="5" id="KW-0786">Thiamine pyrophosphate</keyword>
<evidence type="ECO:0000256" key="4">
    <source>
        <dbReference type="ARBA" id="ARBA00022723"/>
    </source>
</evidence>
<organism evidence="7 8">
    <name type="scientific">Hespellia stercorisuis DSM 15480</name>
    <dbReference type="NCBI Taxonomy" id="1121950"/>
    <lineage>
        <taxon>Bacteria</taxon>
        <taxon>Bacillati</taxon>
        <taxon>Bacillota</taxon>
        <taxon>Clostridia</taxon>
        <taxon>Lachnospirales</taxon>
        <taxon>Lachnospiraceae</taxon>
        <taxon>Hespellia</taxon>
    </lineage>
</organism>
<dbReference type="InterPro" id="IPR005474">
    <property type="entry name" value="Transketolase_N"/>
</dbReference>
<dbReference type="OrthoDB" id="8732661at2"/>
<evidence type="ECO:0000313" key="8">
    <source>
        <dbReference type="Proteomes" id="UP000184301"/>
    </source>
</evidence>
<dbReference type="GO" id="GO:0046872">
    <property type="term" value="F:metal ion binding"/>
    <property type="evidence" value="ECO:0007669"/>
    <property type="project" value="UniProtKB-KW"/>
</dbReference>
<accession>A0A1M6WWB6</accession>
<evidence type="ECO:0000259" key="6">
    <source>
        <dbReference type="Pfam" id="PF00456"/>
    </source>
</evidence>
<keyword evidence="3" id="KW-0808">Transferase</keyword>
<dbReference type="Gene3D" id="3.40.50.970">
    <property type="match status" value="1"/>
</dbReference>
<evidence type="ECO:0000256" key="1">
    <source>
        <dbReference type="ARBA" id="ARBA00001964"/>
    </source>
</evidence>
<dbReference type="CDD" id="cd02012">
    <property type="entry name" value="TPP_TK"/>
    <property type="match status" value="1"/>
</dbReference>
<dbReference type="InterPro" id="IPR049557">
    <property type="entry name" value="Transketolase_CS"/>
</dbReference>
<comment type="similarity">
    <text evidence="2">Belongs to the transketolase family.</text>
</comment>
<dbReference type="PANTHER" id="PTHR47514">
    <property type="entry name" value="TRANSKETOLASE N-TERMINAL SECTION-RELATED"/>
    <property type="match status" value="1"/>
</dbReference>
<gene>
    <name evidence="7" type="ORF">SAMN02745243_04111</name>
</gene>
<protein>
    <submittedName>
        <fullName evidence="7">Transketolase subunit A</fullName>
    </submittedName>
</protein>
<evidence type="ECO:0000256" key="2">
    <source>
        <dbReference type="ARBA" id="ARBA00007131"/>
    </source>
</evidence>
<comment type="cofactor">
    <cofactor evidence="1">
        <name>thiamine diphosphate</name>
        <dbReference type="ChEBI" id="CHEBI:58937"/>
    </cofactor>
</comment>
<name>A0A1M6WWB6_9FIRM</name>
<dbReference type="RefSeq" id="WP_073113317.1">
    <property type="nucleotide sequence ID" value="NZ_FQZY01000122.1"/>
</dbReference>
<dbReference type="Pfam" id="PF00456">
    <property type="entry name" value="Transketolase_N"/>
    <property type="match status" value="1"/>
</dbReference>
<dbReference type="PROSITE" id="PS00801">
    <property type="entry name" value="TRANSKETOLASE_1"/>
    <property type="match status" value="1"/>
</dbReference>
<dbReference type="EMBL" id="FQZY01000122">
    <property type="protein sequence ID" value="SHK97845.1"/>
    <property type="molecule type" value="Genomic_DNA"/>
</dbReference>
<dbReference type="Proteomes" id="UP000184301">
    <property type="component" value="Unassembled WGS sequence"/>
</dbReference>
<keyword evidence="4" id="KW-0479">Metal-binding</keyword>
<dbReference type="InterPro" id="IPR029061">
    <property type="entry name" value="THDP-binding"/>
</dbReference>